<name>A0A3G2T1U3_9GAMM</name>
<dbReference type="Proteomes" id="UP000279962">
    <property type="component" value="Chromosome"/>
</dbReference>
<dbReference type="EMBL" id="CP033133">
    <property type="protein sequence ID" value="AYO54213.1"/>
    <property type="molecule type" value="Genomic_DNA"/>
</dbReference>
<proteinExistence type="predicted"/>
<dbReference type="AlphaFoldDB" id="A0A3G2T1U3"/>
<evidence type="ECO:0000313" key="1">
    <source>
        <dbReference type="EMBL" id="AYO54213.1"/>
    </source>
</evidence>
<sequence length="627" mass="71402">MSDYTPPDALNVILNFTKELKPVDSQNLVLNFGAEDGFNYANISIDTSFRFSATGTVEPPIDVHGSANILIDTAFAFEAVGTFDINHIVGVSLNNSLIYQKALPCLSVVQIPWSKPILRALNRASFYDAGLTQLTVVDIKNEEGKPLAQNIRTIFEESTGLNSNLDLRWQENIRLKKQYGFDYEVAEKKYIERQFDWVELIRKRKQFTYSHEVAKHFEKTYQFEWDKGLEFVTANEFVWQKARPIHYRKHPVQPWPKPEILGYVGSTNLEFNCLCTKVDSHNVILNFGLDDCIPAIKNQNWWYIVNEVSIINTRTNEEIIVLNGKYGTDRSRWCWSYSLTVVEPEMSKLQKFDVLKISVNGNVHMMMYEDYSKSQVFAKTICTLSGRSQSALLGSKDTPSRSYLQENERTSVQLVQAEIDWVNSDTKLNWQLIDELGWIVESESLSYTNQKPIEAIKMIAEAGGGFVYSEKDSNTISIKPLYKKTYWDAMTAGDYDSLIPESIVTQHFESYHELLNYNAITLTNPRNGNTGQVKRKNTAGDVLLEPVANPLFNAVSMGGFGRTKLAKSGRVEDHVFNMPISPKSPEQTLGDVFAFNGKWWGIVDAVDVSFTYSKVEQTVKVERIVNE</sequence>
<reference evidence="1 2" key="1">
    <citation type="submission" date="2018-10" db="EMBL/GenBank/DDBJ databases">
        <title>The complete genome of Acinetobacter wuhouensis strain WCHAW010062.</title>
        <authorList>
            <person name="Hu Y."/>
            <person name="Long H."/>
            <person name="Feng Y."/>
            <person name="Zong Z."/>
        </authorList>
    </citation>
    <scope>NUCLEOTIDE SEQUENCE [LARGE SCALE GENOMIC DNA]</scope>
    <source>
        <strain evidence="1 2">WCHAW010062</strain>
    </source>
</reference>
<accession>A0A3G2T1U3</accession>
<organism evidence="1 2">
    <name type="scientific">Acinetobacter wuhouensis</name>
    <dbReference type="NCBI Taxonomy" id="1879050"/>
    <lineage>
        <taxon>Bacteria</taxon>
        <taxon>Pseudomonadati</taxon>
        <taxon>Pseudomonadota</taxon>
        <taxon>Gammaproteobacteria</taxon>
        <taxon>Moraxellales</taxon>
        <taxon>Moraxellaceae</taxon>
        <taxon>Acinetobacter</taxon>
    </lineage>
</organism>
<evidence type="ECO:0000313" key="2">
    <source>
        <dbReference type="Proteomes" id="UP000279962"/>
    </source>
</evidence>
<protein>
    <submittedName>
        <fullName evidence="1">Uncharacterized protein</fullName>
    </submittedName>
</protein>
<dbReference type="RefSeq" id="WP_087554499.1">
    <property type="nucleotide sequence ID" value="NZ_CP033133.1"/>
</dbReference>
<gene>
    <name evidence="1" type="ORF">CDG68_11460</name>
</gene>